<evidence type="ECO:0000256" key="10">
    <source>
        <dbReference type="RuleBase" id="RU000304"/>
    </source>
</evidence>
<dbReference type="PROSITE" id="PS00108">
    <property type="entry name" value="PROTEIN_KINASE_ST"/>
    <property type="match status" value="1"/>
</dbReference>
<keyword evidence="5" id="KW-0418">Kinase</keyword>
<comment type="similarity">
    <text evidence="1">Belongs to the protein kinase superfamily. STE Ser/Thr protein kinase family. MAP kinase kinase kinase subfamily.</text>
</comment>
<feature type="binding site" evidence="9">
    <location>
        <position position="207"/>
    </location>
    <ligand>
        <name>ATP</name>
        <dbReference type="ChEBI" id="CHEBI:30616"/>
    </ligand>
</feature>
<evidence type="ECO:0000256" key="9">
    <source>
        <dbReference type="PROSITE-ProRule" id="PRU10141"/>
    </source>
</evidence>
<dbReference type="InterPro" id="IPR008271">
    <property type="entry name" value="Ser/Thr_kinase_AS"/>
</dbReference>
<evidence type="ECO:0000313" key="13">
    <source>
        <dbReference type="EMBL" id="KAK9813633.1"/>
    </source>
</evidence>
<dbReference type="InterPro" id="IPR017441">
    <property type="entry name" value="Protein_kinase_ATP_BS"/>
</dbReference>
<organism evidence="13 14">
    <name type="scientific">Symbiochloris irregularis</name>
    <dbReference type="NCBI Taxonomy" id="706552"/>
    <lineage>
        <taxon>Eukaryota</taxon>
        <taxon>Viridiplantae</taxon>
        <taxon>Chlorophyta</taxon>
        <taxon>core chlorophytes</taxon>
        <taxon>Trebouxiophyceae</taxon>
        <taxon>Trebouxiales</taxon>
        <taxon>Trebouxiaceae</taxon>
        <taxon>Symbiochloris</taxon>
    </lineage>
</organism>
<name>A0AAW1PUJ2_9CHLO</name>
<feature type="region of interest" description="Disordered" evidence="11">
    <location>
        <begin position="109"/>
        <end position="130"/>
    </location>
</feature>
<evidence type="ECO:0000256" key="1">
    <source>
        <dbReference type="ARBA" id="ARBA00006529"/>
    </source>
</evidence>
<dbReference type="PROSITE" id="PS00107">
    <property type="entry name" value="PROTEIN_KINASE_ATP"/>
    <property type="match status" value="1"/>
</dbReference>
<evidence type="ECO:0000256" key="11">
    <source>
        <dbReference type="SAM" id="MobiDB-lite"/>
    </source>
</evidence>
<dbReference type="InterPro" id="IPR000719">
    <property type="entry name" value="Prot_kinase_dom"/>
</dbReference>
<keyword evidence="14" id="KW-1185">Reference proteome</keyword>
<dbReference type="PANTHER" id="PTHR48016:SF56">
    <property type="entry name" value="MAPKK KINASE"/>
    <property type="match status" value="1"/>
</dbReference>
<sequence>MSLHRDYSSPYWAASTPQGLAASFRQAPDSLHLLNNWRVTGLRYIHSRLTERPSDPQRPLQLRTATQRSAHPLSPAKLQNRSCRSCTNCSKRSSDAANLAASQQREANLQQQEASLQQDLSSTKDEVGDLEDDLDQQRSELLLVKAQVRRRYESDTPVIANLPAWSCNPIDLAAFLPKGCVGRGTFGNVIYSGLQDSVGDRLKLVLKVAEEFEDNRLATGSAGTRWRLKHGSCAAWALAHAYEDAGVPMEPELVWQITLQLIKGLVHMHSCDIQHLDLKPANILLKRALEVGGDPATMLARLHLWIADFGGSNTLGGSAEVSFVCKGTPCLRPPEQEQGKATPTTDMWSLACSIISLFCPGKLAEKWANREAGPQPPPGPFQPGQDLVDQLPAPLPAMLGPCLHLDPARRPTAAMLLDAWKYYGEHDGSS</sequence>
<proteinExistence type="inferred from homology"/>
<dbReference type="PROSITE" id="PS50011">
    <property type="entry name" value="PROTEIN_KINASE_DOM"/>
    <property type="match status" value="1"/>
</dbReference>
<comment type="catalytic activity">
    <reaction evidence="8">
        <text>L-seryl-[protein] + ATP = O-phospho-L-seryl-[protein] + ADP + H(+)</text>
        <dbReference type="Rhea" id="RHEA:17989"/>
        <dbReference type="Rhea" id="RHEA-COMP:9863"/>
        <dbReference type="Rhea" id="RHEA-COMP:11604"/>
        <dbReference type="ChEBI" id="CHEBI:15378"/>
        <dbReference type="ChEBI" id="CHEBI:29999"/>
        <dbReference type="ChEBI" id="CHEBI:30616"/>
        <dbReference type="ChEBI" id="CHEBI:83421"/>
        <dbReference type="ChEBI" id="CHEBI:456216"/>
        <dbReference type="EC" id="2.7.11.25"/>
    </reaction>
</comment>
<dbReference type="SUPFAM" id="SSF56112">
    <property type="entry name" value="Protein kinase-like (PK-like)"/>
    <property type="match status" value="1"/>
</dbReference>
<dbReference type="AlphaFoldDB" id="A0AAW1PUJ2"/>
<feature type="compositionally biased region" description="Polar residues" evidence="11">
    <location>
        <begin position="109"/>
        <end position="121"/>
    </location>
</feature>
<dbReference type="PANTHER" id="PTHR48016">
    <property type="entry name" value="MAP KINASE KINASE KINASE SSK2-RELATED-RELATED"/>
    <property type="match status" value="1"/>
</dbReference>
<evidence type="ECO:0000256" key="7">
    <source>
        <dbReference type="ARBA" id="ARBA00047559"/>
    </source>
</evidence>
<dbReference type="Pfam" id="PF00069">
    <property type="entry name" value="Pkinase"/>
    <property type="match status" value="1"/>
</dbReference>
<dbReference type="GO" id="GO:0004709">
    <property type="term" value="F:MAP kinase kinase kinase activity"/>
    <property type="evidence" value="ECO:0007669"/>
    <property type="project" value="UniProtKB-EC"/>
</dbReference>
<dbReference type="GO" id="GO:0005524">
    <property type="term" value="F:ATP binding"/>
    <property type="evidence" value="ECO:0007669"/>
    <property type="project" value="UniProtKB-UniRule"/>
</dbReference>
<dbReference type="SMART" id="SM00220">
    <property type="entry name" value="S_TKc"/>
    <property type="match status" value="1"/>
</dbReference>
<evidence type="ECO:0000256" key="3">
    <source>
        <dbReference type="ARBA" id="ARBA00022679"/>
    </source>
</evidence>
<evidence type="ECO:0000313" key="14">
    <source>
        <dbReference type="Proteomes" id="UP001465755"/>
    </source>
</evidence>
<dbReference type="Gene3D" id="1.10.510.10">
    <property type="entry name" value="Transferase(Phosphotransferase) domain 1"/>
    <property type="match status" value="1"/>
</dbReference>
<keyword evidence="6 9" id="KW-0067">ATP-binding</keyword>
<evidence type="ECO:0000256" key="8">
    <source>
        <dbReference type="ARBA" id="ARBA00048329"/>
    </source>
</evidence>
<evidence type="ECO:0000259" key="12">
    <source>
        <dbReference type="PROSITE" id="PS50011"/>
    </source>
</evidence>
<dbReference type="InterPro" id="IPR050538">
    <property type="entry name" value="MAP_kinase_kinase_kinase"/>
</dbReference>
<evidence type="ECO:0000256" key="2">
    <source>
        <dbReference type="ARBA" id="ARBA00012406"/>
    </source>
</evidence>
<evidence type="ECO:0000256" key="6">
    <source>
        <dbReference type="ARBA" id="ARBA00022840"/>
    </source>
</evidence>
<comment type="caution">
    <text evidence="13">The sequence shown here is derived from an EMBL/GenBank/DDBJ whole genome shotgun (WGS) entry which is preliminary data.</text>
</comment>
<accession>A0AAW1PUJ2</accession>
<comment type="catalytic activity">
    <reaction evidence="7">
        <text>L-threonyl-[protein] + ATP = O-phospho-L-threonyl-[protein] + ADP + H(+)</text>
        <dbReference type="Rhea" id="RHEA:46608"/>
        <dbReference type="Rhea" id="RHEA-COMP:11060"/>
        <dbReference type="Rhea" id="RHEA-COMP:11605"/>
        <dbReference type="ChEBI" id="CHEBI:15378"/>
        <dbReference type="ChEBI" id="CHEBI:30013"/>
        <dbReference type="ChEBI" id="CHEBI:30616"/>
        <dbReference type="ChEBI" id="CHEBI:61977"/>
        <dbReference type="ChEBI" id="CHEBI:456216"/>
        <dbReference type="EC" id="2.7.11.25"/>
    </reaction>
</comment>
<dbReference type="EC" id="2.7.11.25" evidence="2"/>
<evidence type="ECO:0000256" key="5">
    <source>
        <dbReference type="ARBA" id="ARBA00022777"/>
    </source>
</evidence>
<keyword evidence="3" id="KW-0808">Transferase</keyword>
<reference evidence="13 14" key="1">
    <citation type="journal article" date="2024" name="Nat. Commun.">
        <title>Phylogenomics reveals the evolutionary origins of lichenization in chlorophyte algae.</title>
        <authorList>
            <person name="Puginier C."/>
            <person name="Libourel C."/>
            <person name="Otte J."/>
            <person name="Skaloud P."/>
            <person name="Haon M."/>
            <person name="Grisel S."/>
            <person name="Petersen M."/>
            <person name="Berrin J.G."/>
            <person name="Delaux P.M."/>
            <person name="Dal Grande F."/>
            <person name="Keller J."/>
        </authorList>
    </citation>
    <scope>NUCLEOTIDE SEQUENCE [LARGE SCALE GENOMIC DNA]</scope>
    <source>
        <strain evidence="13 14">SAG 2036</strain>
    </source>
</reference>
<dbReference type="Proteomes" id="UP001465755">
    <property type="component" value="Unassembled WGS sequence"/>
</dbReference>
<evidence type="ECO:0000256" key="4">
    <source>
        <dbReference type="ARBA" id="ARBA00022741"/>
    </source>
</evidence>
<protein>
    <recommendedName>
        <fullName evidence="2">mitogen-activated protein kinase kinase kinase</fullName>
        <ecNumber evidence="2">2.7.11.25</ecNumber>
    </recommendedName>
</protein>
<dbReference type="InterPro" id="IPR011009">
    <property type="entry name" value="Kinase-like_dom_sf"/>
</dbReference>
<dbReference type="EMBL" id="JALJOQ010000003">
    <property type="protein sequence ID" value="KAK9813633.1"/>
    <property type="molecule type" value="Genomic_DNA"/>
</dbReference>
<gene>
    <name evidence="13" type="ORF">WJX73_000910</name>
</gene>
<keyword evidence="10" id="KW-0723">Serine/threonine-protein kinase</keyword>
<feature type="domain" description="Protein kinase" evidence="12">
    <location>
        <begin position="73"/>
        <end position="423"/>
    </location>
</feature>
<keyword evidence="4 9" id="KW-0547">Nucleotide-binding</keyword>